<protein>
    <submittedName>
        <fullName evidence="1">Uncharacterized protein</fullName>
    </submittedName>
</protein>
<proteinExistence type="predicted"/>
<comment type="caution">
    <text evidence="1">The sequence shown here is derived from an EMBL/GenBank/DDBJ whole genome shotgun (WGS) entry which is preliminary data.</text>
</comment>
<organism evidence="1 2">
    <name type="scientific">Russula earlei</name>
    <dbReference type="NCBI Taxonomy" id="71964"/>
    <lineage>
        <taxon>Eukaryota</taxon>
        <taxon>Fungi</taxon>
        <taxon>Dikarya</taxon>
        <taxon>Basidiomycota</taxon>
        <taxon>Agaricomycotina</taxon>
        <taxon>Agaricomycetes</taxon>
        <taxon>Russulales</taxon>
        <taxon>Russulaceae</taxon>
        <taxon>Russula</taxon>
    </lineage>
</organism>
<gene>
    <name evidence="1" type="ORF">F5148DRAFT_1190072</name>
</gene>
<accession>A0ACC0UDG7</accession>
<sequence>MRLRLVFVLCLRVVFHFWLGLNPPFMPIPLSLLSSSPSLYIETLASLLYSIFSIFLLFLPASRHLACSAHLGHRSLALLVQPYELQRTISVCYELFMLPIH</sequence>
<dbReference type="Proteomes" id="UP001207468">
    <property type="component" value="Unassembled WGS sequence"/>
</dbReference>
<reference evidence="1" key="1">
    <citation type="submission" date="2021-03" db="EMBL/GenBank/DDBJ databases">
        <title>Evolutionary priming and transition to the ectomycorrhizal habit in an iconic lineage of mushroom-forming fungi: is preadaptation a requirement?</title>
        <authorList>
            <consortium name="DOE Joint Genome Institute"/>
            <person name="Looney B.P."/>
            <person name="Miyauchi S."/>
            <person name="Morin E."/>
            <person name="Drula E."/>
            <person name="Courty P.E."/>
            <person name="Chicoki N."/>
            <person name="Fauchery L."/>
            <person name="Kohler A."/>
            <person name="Kuo A."/>
            <person name="LaButti K."/>
            <person name="Pangilinan J."/>
            <person name="Lipzen A."/>
            <person name="Riley R."/>
            <person name="Andreopoulos W."/>
            <person name="He G."/>
            <person name="Johnson J."/>
            <person name="Barry K.W."/>
            <person name="Grigoriev I.V."/>
            <person name="Nagy L."/>
            <person name="Hibbett D."/>
            <person name="Henrissat B."/>
            <person name="Matheny P.B."/>
            <person name="Labbe J."/>
            <person name="Martin A.F."/>
        </authorList>
    </citation>
    <scope>NUCLEOTIDE SEQUENCE</scope>
    <source>
        <strain evidence="1">BPL698</strain>
    </source>
</reference>
<evidence type="ECO:0000313" key="1">
    <source>
        <dbReference type="EMBL" id="KAI9509142.1"/>
    </source>
</evidence>
<name>A0ACC0UDG7_9AGAM</name>
<evidence type="ECO:0000313" key="2">
    <source>
        <dbReference type="Proteomes" id="UP001207468"/>
    </source>
</evidence>
<dbReference type="EMBL" id="JAGFNK010000071">
    <property type="protein sequence ID" value="KAI9509142.1"/>
    <property type="molecule type" value="Genomic_DNA"/>
</dbReference>
<keyword evidence="2" id="KW-1185">Reference proteome</keyword>